<accession>A0A673US96</accession>
<dbReference type="Proteomes" id="UP000472268">
    <property type="component" value="Chromosome 7"/>
</dbReference>
<protein>
    <submittedName>
        <fullName evidence="1">Uncharacterized protein</fullName>
    </submittedName>
</protein>
<name>A0A673US96_SURSU</name>
<organism evidence="1 2">
    <name type="scientific">Suricata suricatta</name>
    <name type="common">Meerkat</name>
    <dbReference type="NCBI Taxonomy" id="37032"/>
    <lineage>
        <taxon>Eukaryota</taxon>
        <taxon>Metazoa</taxon>
        <taxon>Chordata</taxon>
        <taxon>Craniata</taxon>
        <taxon>Vertebrata</taxon>
        <taxon>Euteleostomi</taxon>
        <taxon>Mammalia</taxon>
        <taxon>Eutheria</taxon>
        <taxon>Laurasiatheria</taxon>
        <taxon>Carnivora</taxon>
        <taxon>Feliformia</taxon>
        <taxon>Herpestidae</taxon>
        <taxon>Suricata</taxon>
    </lineage>
</organism>
<dbReference type="AlphaFoldDB" id="A0A673US96"/>
<reference evidence="1" key="2">
    <citation type="submission" date="2025-08" db="UniProtKB">
        <authorList>
            <consortium name="Ensembl"/>
        </authorList>
    </citation>
    <scope>IDENTIFICATION</scope>
</reference>
<keyword evidence="2" id="KW-1185">Reference proteome</keyword>
<proteinExistence type="predicted"/>
<reference evidence="1" key="3">
    <citation type="submission" date="2025-09" db="UniProtKB">
        <authorList>
            <consortium name="Ensembl"/>
        </authorList>
    </citation>
    <scope>IDENTIFICATION</scope>
</reference>
<dbReference type="Ensembl" id="ENSSSUT00005027759.1">
    <property type="protein sequence ID" value="ENSSSUP00005024241.1"/>
    <property type="gene ID" value="ENSSSUG00005015784.1"/>
</dbReference>
<sequence>MAIFHSSSLPYTKWMISNRTIWKHLFPVQNRPLACFRFCVFLSLCPSPVHSLSLSLSLSLSPYISKLNIKKGIRVR</sequence>
<evidence type="ECO:0000313" key="1">
    <source>
        <dbReference type="Ensembl" id="ENSSSUP00005024241.1"/>
    </source>
</evidence>
<reference evidence="1 2" key="1">
    <citation type="submission" date="2019-05" db="EMBL/GenBank/DDBJ databases">
        <title>A Chromosome-scale Meerkat (S. suricatta) Genome Assembly.</title>
        <authorList>
            <person name="Dudchenko O."/>
            <person name="Lieberman Aiden E."/>
            <person name="Tung J."/>
            <person name="Barreiro L.B."/>
            <person name="Clutton-Brock T.H."/>
        </authorList>
    </citation>
    <scope>NUCLEOTIDE SEQUENCE [LARGE SCALE GENOMIC DNA]</scope>
</reference>
<evidence type="ECO:0000313" key="2">
    <source>
        <dbReference type="Proteomes" id="UP000472268"/>
    </source>
</evidence>